<dbReference type="Pfam" id="PF13649">
    <property type="entry name" value="Methyltransf_25"/>
    <property type="match status" value="1"/>
</dbReference>
<proteinExistence type="predicted"/>
<gene>
    <name evidence="4" type="ORF">EAH76_13225</name>
</gene>
<dbReference type="GO" id="GO:0008168">
    <property type="term" value="F:methyltransferase activity"/>
    <property type="evidence" value="ECO:0007669"/>
    <property type="project" value="UniProtKB-KW"/>
</dbReference>
<dbReference type="GO" id="GO:0032259">
    <property type="term" value="P:methylation"/>
    <property type="evidence" value="ECO:0007669"/>
    <property type="project" value="UniProtKB-KW"/>
</dbReference>
<sequence length="225" mass="24106">MSDAAAVEAASGHAGQMDAIYRSQRHIYDLTRKYYLLGRDSLIAGIAPPAGGSVLEIGCGTGRNLIAAARRWPDARFFGIDISEAMLETARAKVAAAGLSGQIVLAQGDATAFDATALFGVTHFDRIFQSYTLSMIPDWRGAIREGADKLAPGGRLDVVDFGQQERLPRAFRAALFAWLAKFDVAPRATLQPALIEAASEAGATARFRPLYRGYAWSGSIMRPAA</sequence>
<feature type="domain" description="Methyltransferase" evidence="3">
    <location>
        <begin position="54"/>
        <end position="154"/>
    </location>
</feature>
<keyword evidence="5" id="KW-1185">Reference proteome</keyword>
<dbReference type="SUPFAM" id="SSF53335">
    <property type="entry name" value="S-adenosyl-L-methionine-dependent methyltransferases"/>
    <property type="match status" value="1"/>
</dbReference>
<dbReference type="PANTHER" id="PTHR43861:SF1">
    <property type="entry name" value="TRANS-ACONITATE 2-METHYLTRANSFERASE"/>
    <property type="match status" value="1"/>
</dbReference>
<name>A0A502FV11_9SPHN</name>
<dbReference type="AlphaFoldDB" id="A0A502FV11"/>
<evidence type="ECO:0000256" key="1">
    <source>
        <dbReference type="ARBA" id="ARBA00022603"/>
    </source>
</evidence>
<organism evidence="4 5">
    <name type="scientific">Sphingomonas glacialis</name>
    <dbReference type="NCBI Taxonomy" id="658225"/>
    <lineage>
        <taxon>Bacteria</taxon>
        <taxon>Pseudomonadati</taxon>
        <taxon>Pseudomonadota</taxon>
        <taxon>Alphaproteobacteria</taxon>
        <taxon>Sphingomonadales</taxon>
        <taxon>Sphingomonadaceae</taxon>
        <taxon>Sphingomonas</taxon>
    </lineage>
</organism>
<dbReference type="PANTHER" id="PTHR43861">
    <property type="entry name" value="TRANS-ACONITATE 2-METHYLTRANSFERASE-RELATED"/>
    <property type="match status" value="1"/>
</dbReference>
<evidence type="ECO:0000259" key="3">
    <source>
        <dbReference type="Pfam" id="PF13649"/>
    </source>
</evidence>
<dbReference type="RefSeq" id="WP_140850745.1">
    <property type="nucleotide sequence ID" value="NZ_RCZC01000003.1"/>
</dbReference>
<dbReference type="EMBL" id="RCZC01000003">
    <property type="protein sequence ID" value="TPG52823.1"/>
    <property type="molecule type" value="Genomic_DNA"/>
</dbReference>
<evidence type="ECO:0000313" key="5">
    <source>
        <dbReference type="Proteomes" id="UP000319931"/>
    </source>
</evidence>
<keyword evidence="1 4" id="KW-0489">Methyltransferase</keyword>
<dbReference type="InterPro" id="IPR041698">
    <property type="entry name" value="Methyltransf_25"/>
</dbReference>
<accession>A0A502FV11</accession>
<evidence type="ECO:0000256" key="2">
    <source>
        <dbReference type="ARBA" id="ARBA00022679"/>
    </source>
</evidence>
<dbReference type="InterPro" id="IPR029063">
    <property type="entry name" value="SAM-dependent_MTases_sf"/>
</dbReference>
<dbReference type="Gene3D" id="3.40.50.150">
    <property type="entry name" value="Vaccinia Virus protein VP39"/>
    <property type="match status" value="1"/>
</dbReference>
<evidence type="ECO:0000313" key="4">
    <source>
        <dbReference type="EMBL" id="TPG52823.1"/>
    </source>
</evidence>
<keyword evidence="2 4" id="KW-0808">Transferase</keyword>
<protein>
    <submittedName>
        <fullName evidence="4">Class I SAM-dependent methyltransferase</fullName>
    </submittedName>
</protein>
<dbReference type="OrthoDB" id="5298787at2"/>
<comment type="caution">
    <text evidence="4">The sequence shown here is derived from an EMBL/GenBank/DDBJ whole genome shotgun (WGS) entry which is preliminary data.</text>
</comment>
<reference evidence="4 5" key="1">
    <citation type="journal article" date="2019" name="Environ. Microbiol.">
        <title>Species interactions and distinct microbial communities in high Arctic permafrost affected cryosols are associated with the CH4 and CO2 gas fluxes.</title>
        <authorList>
            <person name="Altshuler I."/>
            <person name="Hamel J."/>
            <person name="Turney S."/>
            <person name="Magnuson E."/>
            <person name="Levesque R."/>
            <person name="Greer C."/>
            <person name="Whyte L.G."/>
        </authorList>
    </citation>
    <scope>NUCLEOTIDE SEQUENCE [LARGE SCALE GENOMIC DNA]</scope>
    <source>
        <strain evidence="4 5">E6.1</strain>
    </source>
</reference>
<dbReference type="Proteomes" id="UP000319931">
    <property type="component" value="Unassembled WGS sequence"/>
</dbReference>
<dbReference type="CDD" id="cd02440">
    <property type="entry name" value="AdoMet_MTases"/>
    <property type="match status" value="1"/>
</dbReference>